<dbReference type="EMBL" id="ASPP01002161">
    <property type="protein sequence ID" value="ETO34905.1"/>
    <property type="molecule type" value="Genomic_DNA"/>
</dbReference>
<feature type="region of interest" description="Disordered" evidence="1">
    <location>
        <begin position="49"/>
        <end position="104"/>
    </location>
</feature>
<name>X6P8R5_RETFI</name>
<organism evidence="2 3">
    <name type="scientific">Reticulomyxa filosa</name>
    <dbReference type="NCBI Taxonomy" id="46433"/>
    <lineage>
        <taxon>Eukaryota</taxon>
        <taxon>Sar</taxon>
        <taxon>Rhizaria</taxon>
        <taxon>Retaria</taxon>
        <taxon>Foraminifera</taxon>
        <taxon>Monothalamids</taxon>
        <taxon>Reticulomyxidae</taxon>
        <taxon>Reticulomyxa</taxon>
    </lineage>
</organism>
<keyword evidence="3" id="KW-1185">Reference proteome</keyword>
<proteinExistence type="predicted"/>
<reference evidence="2 3" key="1">
    <citation type="journal article" date="2013" name="Curr. Biol.">
        <title>The Genome of the Foraminiferan Reticulomyxa filosa.</title>
        <authorList>
            <person name="Glockner G."/>
            <person name="Hulsmann N."/>
            <person name="Schleicher M."/>
            <person name="Noegel A.A."/>
            <person name="Eichinger L."/>
            <person name="Gallinger C."/>
            <person name="Pawlowski J."/>
            <person name="Sierra R."/>
            <person name="Euteneuer U."/>
            <person name="Pillet L."/>
            <person name="Moustafa A."/>
            <person name="Platzer M."/>
            <person name="Groth M."/>
            <person name="Szafranski K."/>
            <person name="Schliwa M."/>
        </authorList>
    </citation>
    <scope>NUCLEOTIDE SEQUENCE [LARGE SCALE GENOMIC DNA]</scope>
</reference>
<gene>
    <name evidence="2" type="ORF">RFI_02188</name>
</gene>
<feature type="compositionally biased region" description="Polar residues" evidence="1">
    <location>
        <begin position="66"/>
        <end position="78"/>
    </location>
</feature>
<evidence type="ECO:0000313" key="2">
    <source>
        <dbReference type="EMBL" id="ETO34905.1"/>
    </source>
</evidence>
<accession>X6P8R5</accession>
<dbReference type="Proteomes" id="UP000023152">
    <property type="component" value="Unassembled WGS sequence"/>
</dbReference>
<sequence length="251" mass="28105">MQIESTKRPTSALPSRQQRMEFLEKKKMQENANNQTIVEEGDNYDHVMTSQFSFDSLPPSSEKRQPQSSLKRVSTGSKAITFEDPEGPLQRADMMGVTDKANRKSEDVVMEETNSGGQESNKDEWQCNNAHMSIGKVLDALCQTDINTSGIRALAQDGRAISPIFVSLLIDLSLWIESVDAMTPDFTERCAQVNESLRTMMKQRVGALSSVSMEMLLGLCTCFCCIIGKKNYEITCQQLCVSLNQVEFQIH</sequence>
<comment type="caution">
    <text evidence="2">The sequence shown here is derived from an EMBL/GenBank/DDBJ whole genome shotgun (WGS) entry which is preliminary data.</text>
</comment>
<evidence type="ECO:0000256" key="1">
    <source>
        <dbReference type="SAM" id="MobiDB-lite"/>
    </source>
</evidence>
<evidence type="ECO:0000313" key="3">
    <source>
        <dbReference type="Proteomes" id="UP000023152"/>
    </source>
</evidence>
<dbReference type="AlphaFoldDB" id="X6P8R5"/>
<protein>
    <submittedName>
        <fullName evidence="2">Uncharacterized protein</fullName>
    </submittedName>
</protein>